<dbReference type="EMBL" id="CP064936">
    <property type="protein sequence ID" value="QQA02159.1"/>
    <property type="molecule type" value="Genomic_DNA"/>
</dbReference>
<keyword evidence="1" id="KW-0812">Transmembrane</keyword>
<dbReference type="RefSeq" id="WP_198443618.1">
    <property type="nucleotide sequence ID" value="NZ_CBCSHE010000003.1"/>
</dbReference>
<evidence type="ECO:0008006" key="4">
    <source>
        <dbReference type="Google" id="ProtNLM"/>
    </source>
</evidence>
<evidence type="ECO:0000256" key="1">
    <source>
        <dbReference type="SAM" id="Phobius"/>
    </source>
</evidence>
<gene>
    <name evidence="2" type="ORF">IWA51_06160</name>
</gene>
<keyword evidence="3" id="KW-1185">Reference proteome</keyword>
<dbReference type="KEGG" id="tper:IWA51_06160"/>
<keyword evidence="1" id="KW-0472">Membrane</keyword>
<organism evidence="2 3">
    <name type="scientific">Treponema peruense</name>
    <dbReference type="NCBI Taxonomy" id="2787628"/>
    <lineage>
        <taxon>Bacteria</taxon>
        <taxon>Pseudomonadati</taxon>
        <taxon>Spirochaetota</taxon>
        <taxon>Spirochaetia</taxon>
        <taxon>Spirochaetales</taxon>
        <taxon>Treponemataceae</taxon>
        <taxon>Treponema</taxon>
    </lineage>
</organism>
<feature type="transmembrane region" description="Helical" evidence="1">
    <location>
        <begin position="6"/>
        <end position="30"/>
    </location>
</feature>
<keyword evidence="1" id="KW-1133">Transmembrane helix</keyword>
<proteinExistence type="predicted"/>
<evidence type="ECO:0000313" key="3">
    <source>
        <dbReference type="Proteomes" id="UP000595224"/>
    </source>
</evidence>
<name>A0A7T3RFG3_9SPIR</name>
<evidence type="ECO:0000313" key="2">
    <source>
        <dbReference type="EMBL" id="QQA02159.1"/>
    </source>
</evidence>
<reference evidence="2 3" key="1">
    <citation type="submission" date="2020-11" db="EMBL/GenBank/DDBJ databases">
        <title>Treponema Peruensis nv. sp., first commensal Treponema isolated from human feces.</title>
        <authorList>
            <person name="Belkhou C."/>
            <person name="Raes J."/>
        </authorList>
    </citation>
    <scope>NUCLEOTIDE SEQUENCE [LARGE SCALE GENOMIC DNA]</scope>
    <source>
        <strain evidence="2 3">RCC2812</strain>
    </source>
</reference>
<protein>
    <recommendedName>
        <fullName evidence="4">Band 7 domain-containing protein</fullName>
    </recommendedName>
</protein>
<dbReference type="Proteomes" id="UP000595224">
    <property type="component" value="Chromosome"/>
</dbReference>
<sequence length="273" mass="29606">MTVKRFFANIIVLAVFAAAVFFIGWVQFFVKPRHCAVMQSKTGGIYSKPIVPGSFEWRWERLLPTNVTLTAFSTEPVNSVLAVSGTLPGGETYSSLLEGNPSFSYSMTLQITASVAPEDILELFSDNKISSQKDLDAYIQAAAKAAASSLAEKALKSSTYVSSYSVSPADVSSAMTKAGFGGITVLSASVTEQNIPDMQSYENARALYAQYSETLSAELAKKAQEQAAIIAEEDRSMQKLEKFAELLKKYPELQEISKSGDITKIMDALGALR</sequence>
<accession>A0A7T3RFG3</accession>
<dbReference type="AlphaFoldDB" id="A0A7T3RFG3"/>